<evidence type="ECO:0000313" key="1">
    <source>
        <dbReference type="EMBL" id="KAJ6972954.1"/>
    </source>
</evidence>
<comment type="caution">
    <text evidence="1">The sequence shown here is derived from an EMBL/GenBank/DDBJ whole genome shotgun (WGS) entry which is preliminary data.</text>
</comment>
<dbReference type="AlphaFoldDB" id="A0AAD6PYZ3"/>
<dbReference type="Proteomes" id="UP001164929">
    <property type="component" value="Chromosome 14"/>
</dbReference>
<evidence type="ECO:0000313" key="2">
    <source>
        <dbReference type="Proteomes" id="UP001164929"/>
    </source>
</evidence>
<keyword evidence="2" id="KW-1185">Reference proteome</keyword>
<dbReference type="EMBL" id="JAQIZT010000014">
    <property type="protein sequence ID" value="KAJ6972954.1"/>
    <property type="molecule type" value="Genomic_DNA"/>
</dbReference>
<gene>
    <name evidence="1" type="ORF">NC653_033325</name>
</gene>
<reference evidence="1" key="1">
    <citation type="journal article" date="2023" name="Mol. Ecol. Resour.">
        <title>Chromosome-level genome assembly of a triploid poplar Populus alba 'Berolinensis'.</title>
        <authorList>
            <person name="Chen S."/>
            <person name="Yu Y."/>
            <person name="Wang X."/>
            <person name="Wang S."/>
            <person name="Zhang T."/>
            <person name="Zhou Y."/>
            <person name="He R."/>
            <person name="Meng N."/>
            <person name="Wang Y."/>
            <person name="Liu W."/>
            <person name="Liu Z."/>
            <person name="Liu J."/>
            <person name="Guo Q."/>
            <person name="Huang H."/>
            <person name="Sederoff R.R."/>
            <person name="Wang G."/>
            <person name="Qu G."/>
            <person name="Chen S."/>
        </authorList>
    </citation>
    <scope>NUCLEOTIDE SEQUENCE</scope>
    <source>
        <strain evidence="1">SC-2020</strain>
    </source>
</reference>
<organism evidence="1 2">
    <name type="scientific">Populus alba x Populus x berolinensis</name>
    <dbReference type="NCBI Taxonomy" id="444605"/>
    <lineage>
        <taxon>Eukaryota</taxon>
        <taxon>Viridiplantae</taxon>
        <taxon>Streptophyta</taxon>
        <taxon>Embryophyta</taxon>
        <taxon>Tracheophyta</taxon>
        <taxon>Spermatophyta</taxon>
        <taxon>Magnoliopsida</taxon>
        <taxon>eudicotyledons</taxon>
        <taxon>Gunneridae</taxon>
        <taxon>Pentapetalae</taxon>
        <taxon>rosids</taxon>
        <taxon>fabids</taxon>
        <taxon>Malpighiales</taxon>
        <taxon>Salicaceae</taxon>
        <taxon>Saliceae</taxon>
        <taxon>Populus</taxon>
    </lineage>
</organism>
<accession>A0AAD6PYZ3</accession>
<protein>
    <submittedName>
        <fullName evidence="1">Uncharacterized protein</fullName>
    </submittedName>
</protein>
<name>A0AAD6PYZ3_9ROSI</name>
<sequence>MVLDQISELWACSSIKILFFEQQKLDFITISLQVCCSASLDNPFSAPVGLKNYLGIVRDCVIYIYIYIFDVVMM</sequence>
<proteinExistence type="predicted"/>